<name>A0A437J8J9_9SPHN</name>
<dbReference type="Proteomes" id="UP000282977">
    <property type="component" value="Unassembled WGS sequence"/>
</dbReference>
<evidence type="ECO:0000313" key="3">
    <source>
        <dbReference type="Proteomes" id="UP000282977"/>
    </source>
</evidence>
<dbReference type="InterPro" id="IPR007712">
    <property type="entry name" value="RelE/ParE_toxin"/>
</dbReference>
<keyword evidence="3" id="KW-1185">Reference proteome</keyword>
<dbReference type="RefSeq" id="WP_127689863.1">
    <property type="nucleotide sequence ID" value="NZ_RZUL01000002.1"/>
</dbReference>
<reference evidence="2 3" key="1">
    <citation type="submission" date="2019-01" db="EMBL/GenBank/DDBJ databases">
        <authorList>
            <person name="Chen W.-M."/>
        </authorList>
    </citation>
    <scope>NUCLEOTIDE SEQUENCE [LARGE SCALE GENOMIC DNA]</scope>
    <source>
        <strain evidence="2 3">TLA-22</strain>
    </source>
</reference>
<proteinExistence type="predicted"/>
<dbReference type="Pfam" id="PF05016">
    <property type="entry name" value="ParE_toxin"/>
    <property type="match status" value="1"/>
</dbReference>
<protein>
    <submittedName>
        <fullName evidence="2">Addiction module toxin RelE</fullName>
    </submittedName>
</protein>
<dbReference type="AlphaFoldDB" id="A0A437J8J9"/>
<evidence type="ECO:0000256" key="1">
    <source>
        <dbReference type="ARBA" id="ARBA00022649"/>
    </source>
</evidence>
<accession>A0A437J8J9</accession>
<dbReference type="SUPFAM" id="SSF143011">
    <property type="entry name" value="RelE-like"/>
    <property type="match status" value="1"/>
</dbReference>
<keyword evidence="1" id="KW-1277">Toxin-antitoxin system</keyword>
<organism evidence="2 3">
    <name type="scientific">Sphingobium algorifonticola</name>
    <dbReference type="NCBI Taxonomy" id="2008318"/>
    <lineage>
        <taxon>Bacteria</taxon>
        <taxon>Pseudomonadati</taxon>
        <taxon>Pseudomonadota</taxon>
        <taxon>Alphaproteobacteria</taxon>
        <taxon>Sphingomonadales</taxon>
        <taxon>Sphingomonadaceae</taxon>
        <taxon>Sphingobium</taxon>
    </lineage>
</organism>
<sequence>MDVRFSKTAGRALLRSNKRLLIRQKIDELANDPLSLSANVKKLQGRPEYRLRIQDWRILFRIEGDILWIDDIAPRGSAYEVNP</sequence>
<dbReference type="Gene3D" id="3.30.2310.20">
    <property type="entry name" value="RelE-like"/>
    <property type="match status" value="1"/>
</dbReference>
<comment type="caution">
    <text evidence="2">The sequence shown here is derived from an EMBL/GenBank/DDBJ whole genome shotgun (WGS) entry which is preliminary data.</text>
</comment>
<dbReference type="OrthoDB" id="428094at2"/>
<gene>
    <name evidence="2" type="ORF">ENE74_06010</name>
</gene>
<evidence type="ECO:0000313" key="2">
    <source>
        <dbReference type="EMBL" id="RVT41824.1"/>
    </source>
</evidence>
<dbReference type="EMBL" id="RZUL01000002">
    <property type="protein sequence ID" value="RVT41824.1"/>
    <property type="molecule type" value="Genomic_DNA"/>
</dbReference>
<dbReference type="InterPro" id="IPR035093">
    <property type="entry name" value="RelE/ParE_toxin_dom_sf"/>
</dbReference>